<name>A0A328NJT9_9ACTN</name>
<dbReference type="Pfam" id="PF05133">
    <property type="entry name" value="SPP1_portal"/>
    <property type="match status" value="1"/>
</dbReference>
<dbReference type="AlphaFoldDB" id="A0A328NJT9"/>
<evidence type="ECO:0000256" key="1">
    <source>
        <dbReference type="SAM" id="MobiDB-lite"/>
    </source>
</evidence>
<dbReference type="RefSeq" id="WP_112678865.1">
    <property type="nucleotide sequence ID" value="NZ_PYAG01000041.1"/>
</dbReference>
<proteinExistence type="predicted"/>
<reference evidence="2 3" key="1">
    <citation type="submission" date="2018-03" db="EMBL/GenBank/DDBJ databases">
        <title>Defining the species Micromonospora saelicesensis and Micromonospora noduli under the framework of genomics.</title>
        <authorList>
            <person name="Riesco R."/>
            <person name="Trujillo M.E."/>
        </authorList>
    </citation>
    <scope>NUCLEOTIDE SEQUENCE [LARGE SCALE GENOMIC DNA]</scope>
    <source>
        <strain evidence="2 3">PSN13</strain>
    </source>
</reference>
<evidence type="ECO:0000313" key="2">
    <source>
        <dbReference type="EMBL" id="RAO26483.1"/>
    </source>
</evidence>
<organism evidence="2 3">
    <name type="scientific">Micromonospora saelicesensis</name>
    <dbReference type="NCBI Taxonomy" id="285676"/>
    <lineage>
        <taxon>Bacteria</taxon>
        <taxon>Bacillati</taxon>
        <taxon>Actinomycetota</taxon>
        <taxon>Actinomycetes</taxon>
        <taxon>Micromonosporales</taxon>
        <taxon>Micromonosporaceae</taxon>
        <taxon>Micromonospora</taxon>
    </lineage>
</organism>
<evidence type="ECO:0000313" key="3">
    <source>
        <dbReference type="Proteomes" id="UP000249419"/>
    </source>
</evidence>
<sequence>MPLSNDEKILLNRLQIKVRRSALQNRLLDAYYEGEQRVEQLGLAIPPELRRFLTIVAWPGTYVDALAERVTLEGFELPDETETDEDLWRIWQANGLDRESKLAHLEALKFGRAFVVVGAGDGDTPDAPSAEGGDDDRPRDAATPLITVESSNEMAVELSPRTRQPIAAAKFYTDESVAHATLYLPDATIWLERRNATWVEVDRDEHDLGVVPVVPLTNRAQLSRRDGRSAMTRIISLTDAAARALTNAQVATEALAVPQRYVVGAQPDDFKDKDGNVLTAWEAYFGAVWALKNPDAKIGSLSAADLTNFSGIVNHYAALVSGVTGLPMRYLGQATTNPPSAEGILADESRLIKQVEDFHTAAEATWERAQEIAVRIRDGVWDPRMKQLETKWRSAATPTRAQASDSAVKLVQADILPVEAAWEDMGYSPARRAKLKALRDAERAADPVLEIARALPTQQARAVDAVAG</sequence>
<dbReference type="InterPro" id="IPR021145">
    <property type="entry name" value="Portal_protein_SPP1_Gp6-like"/>
</dbReference>
<feature type="region of interest" description="Disordered" evidence="1">
    <location>
        <begin position="121"/>
        <end position="141"/>
    </location>
</feature>
<gene>
    <name evidence="2" type="ORF">PSN13_06511</name>
</gene>
<comment type="caution">
    <text evidence="2">The sequence shown here is derived from an EMBL/GenBank/DDBJ whole genome shotgun (WGS) entry which is preliminary data.</text>
</comment>
<accession>A0A328NJT9</accession>
<dbReference type="Proteomes" id="UP000249419">
    <property type="component" value="Unassembled WGS sequence"/>
</dbReference>
<protein>
    <submittedName>
        <fullName evidence="2">Portal protein</fullName>
    </submittedName>
</protein>
<dbReference type="EMBL" id="PYAG01000041">
    <property type="protein sequence ID" value="RAO26483.1"/>
    <property type="molecule type" value="Genomic_DNA"/>
</dbReference>